<feature type="binding site" evidence="8">
    <location>
        <position position="427"/>
    </location>
    <ligand>
        <name>Zn(2+)</name>
        <dbReference type="ChEBI" id="CHEBI:29105"/>
        <note>catalytic</note>
    </ligand>
</feature>
<keyword evidence="6" id="KW-1015">Disulfide bond</keyword>
<evidence type="ECO:0000256" key="7">
    <source>
        <dbReference type="ARBA" id="ARBA00023180"/>
    </source>
</evidence>
<dbReference type="PANTHER" id="PTHR11905">
    <property type="entry name" value="ADAM A DISINTEGRIN AND METALLOPROTEASE DOMAIN"/>
    <property type="match status" value="1"/>
</dbReference>
<gene>
    <name evidence="12" type="primary">ADAMTS18_4</name>
    <name evidence="12" type="ORF">FJT64_022320</name>
</gene>
<dbReference type="Gene3D" id="3.40.1620.60">
    <property type="match status" value="1"/>
</dbReference>
<feature type="active site" evidence="8">
    <location>
        <position position="418"/>
    </location>
</feature>
<dbReference type="Pfam" id="PF13582">
    <property type="entry name" value="Reprolysin_3"/>
    <property type="match status" value="1"/>
</dbReference>
<dbReference type="EMBL" id="VIIS01000687">
    <property type="protein sequence ID" value="KAF0306134.1"/>
    <property type="molecule type" value="Genomic_DNA"/>
</dbReference>
<evidence type="ECO:0000259" key="11">
    <source>
        <dbReference type="PROSITE" id="PS50215"/>
    </source>
</evidence>
<dbReference type="InterPro" id="IPR001590">
    <property type="entry name" value="Peptidase_M12B"/>
</dbReference>
<evidence type="ECO:0000256" key="2">
    <source>
        <dbReference type="ARBA" id="ARBA00022723"/>
    </source>
</evidence>
<dbReference type="GO" id="GO:0006509">
    <property type="term" value="P:membrane protein ectodomain proteolysis"/>
    <property type="evidence" value="ECO:0007669"/>
    <property type="project" value="TreeGrafter"/>
</dbReference>
<dbReference type="InterPro" id="IPR024079">
    <property type="entry name" value="MetalloPept_cat_dom_sf"/>
</dbReference>
<keyword evidence="13" id="KW-1185">Reference proteome</keyword>
<comment type="caution">
    <text evidence="12">The sequence shown here is derived from an EMBL/GenBank/DDBJ whole genome shotgun (WGS) entry which is preliminary data.</text>
</comment>
<evidence type="ECO:0000256" key="3">
    <source>
        <dbReference type="ARBA" id="ARBA00022801"/>
    </source>
</evidence>
<feature type="signal peptide" evidence="10">
    <location>
        <begin position="1"/>
        <end position="19"/>
    </location>
</feature>
<feature type="region of interest" description="Disordered" evidence="9">
    <location>
        <begin position="224"/>
        <end position="251"/>
    </location>
</feature>
<dbReference type="Pfam" id="PF17771">
    <property type="entry name" value="ADAMTS_CR_2"/>
    <property type="match status" value="1"/>
</dbReference>
<evidence type="ECO:0000256" key="9">
    <source>
        <dbReference type="SAM" id="MobiDB-lite"/>
    </source>
</evidence>
<dbReference type="OrthoDB" id="6360266at2759"/>
<feature type="chain" id="PRO_5025442414" evidence="10">
    <location>
        <begin position="20"/>
        <end position="570"/>
    </location>
</feature>
<keyword evidence="12" id="KW-0401">Integrin</keyword>
<comment type="caution">
    <text evidence="8">Lacks conserved residue(s) required for the propagation of feature annotation.</text>
</comment>
<dbReference type="GO" id="GO:0007229">
    <property type="term" value="P:integrin-mediated signaling pathway"/>
    <property type="evidence" value="ECO:0007669"/>
    <property type="project" value="UniProtKB-KW"/>
</dbReference>
<evidence type="ECO:0000256" key="1">
    <source>
        <dbReference type="ARBA" id="ARBA00022670"/>
    </source>
</evidence>
<dbReference type="Proteomes" id="UP000440578">
    <property type="component" value="Unassembled WGS sequence"/>
</dbReference>
<name>A0A6A4WQS9_AMPAM</name>
<keyword evidence="1" id="KW-0645">Protease</keyword>
<protein>
    <submittedName>
        <fullName evidence="12">A disintegrin and metalloproteinase with thrombospondin motifs 18</fullName>
    </submittedName>
</protein>
<evidence type="ECO:0000256" key="8">
    <source>
        <dbReference type="PROSITE-ProRule" id="PRU00276"/>
    </source>
</evidence>
<keyword evidence="2 8" id="KW-0479">Metal-binding</keyword>
<dbReference type="GO" id="GO:0004222">
    <property type="term" value="F:metalloendopeptidase activity"/>
    <property type="evidence" value="ECO:0007669"/>
    <property type="project" value="InterPro"/>
</dbReference>
<feature type="domain" description="Peptidase M12B" evidence="11">
    <location>
        <begin position="256"/>
        <end position="488"/>
    </location>
</feature>
<proteinExistence type="predicted"/>
<evidence type="ECO:0000313" key="12">
    <source>
        <dbReference type="EMBL" id="KAF0306134.1"/>
    </source>
</evidence>
<dbReference type="PANTHER" id="PTHR11905:SF249">
    <property type="entry name" value="SOL NARAE, ISOFORM C"/>
    <property type="match status" value="1"/>
</dbReference>
<dbReference type="PROSITE" id="PS50215">
    <property type="entry name" value="ADAM_MEPRO"/>
    <property type="match status" value="1"/>
</dbReference>
<feature type="binding site" evidence="8">
    <location>
        <position position="421"/>
    </location>
    <ligand>
        <name>Zn(2+)</name>
        <dbReference type="ChEBI" id="CHEBI:29105"/>
        <note>catalytic</note>
    </ligand>
</feature>
<feature type="binding site" evidence="8">
    <location>
        <position position="417"/>
    </location>
    <ligand>
        <name>Zn(2+)</name>
        <dbReference type="ChEBI" id="CHEBI:29105"/>
        <note>catalytic</note>
    </ligand>
</feature>
<evidence type="ECO:0000256" key="10">
    <source>
        <dbReference type="SAM" id="SignalP"/>
    </source>
</evidence>
<organism evidence="12 13">
    <name type="scientific">Amphibalanus amphitrite</name>
    <name type="common">Striped barnacle</name>
    <name type="synonym">Balanus amphitrite</name>
    <dbReference type="NCBI Taxonomy" id="1232801"/>
    <lineage>
        <taxon>Eukaryota</taxon>
        <taxon>Metazoa</taxon>
        <taxon>Ecdysozoa</taxon>
        <taxon>Arthropoda</taxon>
        <taxon>Crustacea</taxon>
        <taxon>Multicrustacea</taxon>
        <taxon>Cirripedia</taxon>
        <taxon>Thoracica</taxon>
        <taxon>Thoracicalcarea</taxon>
        <taxon>Balanomorpha</taxon>
        <taxon>Balanoidea</taxon>
        <taxon>Balanidae</taxon>
        <taxon>Amphibalaninae</taxon>
        <taxon>Amphibalanus</taxon>
    </lineage>
</organism>
<dbReference type="GO" id="GO:0046872">
    <property type="term" value="F:metal ion binding"/>
    <property type="evidence" value="ECO:0007669"/>
    <property type="project" value="UniProtKB-KW"/>
</dbReference>
<keyword evidence="7" id="KW-0325">Glycoprotein</keyword>
<keyword evidence="10" id="KW-0732">Signal</keyword>
<evidence type="ECO:0000313" key="13">
    <source>
        <dbReference type="Proteomes" id="UP000440578"/>
    </source>
</evidence>
<evidence type="ECO:0000256" key="6">
    <source>
        <dbReference type="ARBA" id="ARBA00023157"/>
    </source>
</evidence>
<dbReference type="SUPFAM" id="SSF55486">
    <property type="entry name" value="Metalloproteases ('zincins'), catalytic domain"/>
    <property type="match status" value="1"/>
</dbReference>
<dbReference type="InterPro" id="IPR041645">
    <property type="entry name" value="ADAMTS_CR_2"/>
</dbReference>
<keyword evidence="4 8" id="KW-0862">Zinc</keyword>
<sequence>MTSAWRTMMLCAALSAGSAAPAHNLHLHFTEAELRQTFAVNRHDDVPEYDVFHVRSRQRRSVDGRARRSVHVSAFGNRIDLDLQANHEIDDRIRLFYADVGDAGINIERVRGDTAMHVGELYQDVAADAALLVDHAADGTLQLNGVVADLVIAPAPRRLHRLVPPPNDGHPLLTESETADLRLLNGTGSGRRRRSAAVTSGLHLIFQRRHHRGLVGSAPLAPADDEAFLEPEPGQQPESRPERDTGRRKRAQGDDLFPEVLVIVDYDTYAVHNYDAATAKRYIMSFMNAIDLRYKQVSFPSITIKVAGIVISKSKEATPYLENNLVEGIYLDAVSALSSIGRYLYNENRLPSYDAALVLTKRDMCTRNGNWGSCNKVTAGYAYVGGGCSISKYFSKINSVALVEDSGGFSGIIVATHELGHLMGAVHDGSPPASYVGGPGALSCAWTDGYIMSDLRRDYKGLQWSTCSISQFAHFANDRRSACMQNYPSQSQDVSSGGVLPGKLISLDAQCKRDRGSSACFKDHRVCAELYCFEQTSGYCVSFRPAAEGSSCGQGMHCRNGFCEPESFFY</sequence>
<dbReference type="Gene3D" id="3.40.390.10">
    <property type="entry name" value="Collagenase (Catalytic Domain)"/>
    <property type="match status" value="1"/>
</dbReference>
<keyword evidence="3" id="KW-0378">Hydrolase</keyword>
<keyword evidence="5" id="KW-0482">Metalloprotease</keyword>
<evidence type="ECO:0000256" key="5">
    <source>
        <dbReference type="ARBA" id="ARBA00023049"/>
    </source>
</evidence>
<accession>A0A6A4WQS9</accession>
<reference evidence="12 13" key="1">
    <citation type="submission" date="2019-07" db="EMBL/GenBank/DDBJ databases">
        <title>Draft genome assembly of a fouling barnacle, Amphibalanus amphitrite (Darwin, 1854): The first reference genome for Thecostraca.</title>
        <authorList>
            <person name="Kim W."/>
        </authorList>
    </citation>
    <scope>NUCLEOTIDE SEQUENCE [LARGE SCALE GENOMIC DNA]</scope>
    <source>
        <strain evidence="12">SNU_AA5</strain>
        <tissue evidence="12">Soma without cirri and trophi</tissue>
    </source>
</reference>
<dbReference type="AlphaFoldDB" id="A0A6A4WQS9"/>
<evidence type="ECO:0000256" key="4">
    <source>
        <dbReference type="ARBA" id="ARBA00022833"/>
    </source>
</evidence>